<name>A0A0D7KC94_9BURK</name>
<reference evidence="1 2" key="1">
    <citation type="submission" date="2014-12" db="EMBL/GenBank/DDBJ databases">
        <title>Isolation of bacteria from lake water.</title>
        <authorList>
            <person name="Sheng K.-Y."/>
            <person name="Chin P.-S."/>
            <person name="Chan K.-G."/>
            <person name="Tan G.S."/>
        </authorList>
    </citation>
    <scope>NUCLEOTIDE SEQUENCE [LARGE SCALE GENOMIC DNA]</scope>
    <source>
        <strain evidence="1 2">KY4</strain>
    </source>
</reference>
<dbReference type="RefSeq" id="WP_044397721.1">
    <property type="nucleotide sequence ID" value="NZ_CP147774.1"/>
</dbReference>
<sequence length="65" mass="7051">MGLTVEVLNDLEASNLQAASQAALMENNAIALIELLEMLWSCNLEGANTVIDAVLQRLLQLRAAR</sequence>
<organism evidence="1 2">
    <name type="scientific">Acidovorax temperans</name>
    <dbReference type="NCBI Taxonomy" id="80878"/>
    <lineage>
        <taxon>Bacteria</taxon>
        <taxon>Pseudomonadati</taxon>
        <taxon>Pseudomonadota</taxon>
        <taxon>Betaproteobacteria</taxon>
        <taxon>Burkholderiales</taxon>
        <taxon>Comamonadaceae</taxon>
        <taxon>Acidovorax</taxon>
    </lineage>
</organism>
<protein>
    <submittedName>
        <fullName evidence="1">Uncharacterized protein</fullName>
    </submittedName>
</protein>
<accession>A0A0D7KC94</accession>
<keyword evidence="2" id="KW-1185">Reference proteome</keyword>
<dbReference type="Proteomes" id="UP000032566">
    <property type="component" value="Unassembled WGS sequence"/>
</dbReference>
<evidence type="ECO:0000313" key="1">
    <source>
        <dbReference type="EMBL" id="KJA10763.1"/>
    </source>
</evidence>
<proteinExistence type="predicted"/>
<comment type="caution">
    <text evidence="1">The sequence shown here is derived from an EMBL/GenBank/DDBJ whole genome shotgun (WGS) entry which is preliminary data.</text>
</comment>
<gene>
    <name evidence="1" type="ORF">RP29_09410</name>
</gene>
<evidence type="ECO:0000313" key="2">
    <source>
        <dbReference type="Proteomes" id="UP000032566"/>
    </source>
</evidence>
<dbReference type="EMBL" id="JXYQ01000028">
    <property type="protein sequence ID" value="KJA10763.1"/>
    <property type="molecule type" value="Genomic_DNA"/>
</dbReference>
<dbReference type="STRING" id="80878.RP29_09410"/>
<dbReference type="AlphaFoldDB" id="A0A0D7KC94"/>
<dbReference type="PATRIC" id="fig|80878.5.peg.1413"/>